<dbReference type="InterPro" id="IPR003736">
    <property type="entry name" value="PAAI_dom"/>
</dbReference>
<name>A0ABZ2TC01_9RHOB</name>
<dbReference type="RefSeq" id="WP_317057261.1">
    <property type="nucleotide sequence ID" value="NZ_CP146606.1"/>
</dbReference>
<organism evidence="3 4">
    <name type="scientific">Roseovarius rhodophyticola</name>
    <dbReference type="NCBI Taxonomy" id="3080827"/>
    <lineage>
        <taxon>Bacteria</taxon>
        <taxon>Pseudomonadati</taxon>
        <taxon>Pseudomonadota</taxon>
        <taxon>Alphaproteobacteria</taxon>
        <taxon>Rhodobacterales</taxon>
        <taxon>Roseobacteraceae</taxon>
        <taxon>Roseovarius</taxon>
    </lineage>
</organism>
<dbReference type="GO" id="GO:0016787">
    <property type="term" value="F:hydrolase activity"/>
    <property type="evidence" value="ECO:0007669"/>
    <property type="project" value="UniProtKB-KW"/>
</dbReference>
<evidence type="ECO:0000259" key="2">
    <source>
        <dbReference type="Pfam" id="PF03061"/>
    </source>
</evidence>
<dbReference type="EC" id="3.1.2.-" evidence="3"/>
<sequence>MGKLPEISPYVIEKINKSFTAQTMMETLGAKLALIEKGCVVIEAPILNSSLQQQGFAHAGLTFSIGDSAAGYSALTLLPENHEVLTSEMKINLLAPGEGDALIARGRVIRPGRRLMVVQSDVFAVKDGQERHIALLTGTMVPVDLSRS</sequence>
<accession>A0ABZ2TC01</accession>
<keyword evidence="1 3" id="KW-0378">Hydrolase</keyword>
<dbReference type="InterPro" id="IPR006683">
    <property type="entry name" value="Thioestr_dom"/>
</dbReference>
<dbReference type="NCBIfam" id="TIGR00369">
    <property type="entry name" value="unchar_dom_1"/>
    <property type="match status" value="1"/>
</dbReference>
<dbReference type="EMBL" id="CP146606">
    <property type="protein sequence ID" value="WYK17189.1"/>
    <property type="molecule type" value="Genomic_DNA"/>
</dbReference>
<gene>
    <name evidence="3" type="ORF">RZS32_012270</name>
</gene>
<dbReference type="Proteomes" id="UP001281305">
    <property type="component" value="Chromosome"/>
</dbReference>
<proteinExistence type="predicted"/>
<evidence type="ECO:0000256" key="1">
    <source>
        <dbReference type="ARBA" id="ARBA00022801"/>
    </source>
</evidence>
<protein>
    <submittedName>
        <fullName evidence="3">PaaI family thioesterase</fullName>
        <ecNumber evidence="3">3.1.2.-</ecNumber>
    </submittedName>
</protein>
<dbReference type="Gene3D" id="3.10.129.10">
    <property type="entry name" value="Hotdog Thioesterase"/>
    <property type="match status" value="1"/>
</dbReference>
<dbReference type="SUPFAM" id="SSF54637">
    <property type="entry name" value="Thioesterase/thiol ester dehydrase-isomerase"/>
    <property type="match status" value="1"/>
</dbReference>
<dbReference type="Pfam" id="PF03061">
    <property type="entry name" value="4HBT"/>
    <property type="match status" value="1"/>
</dbReference>
<keyword evidence="4" id="KW-1185">Reference proteome</keyword>
<evidence type="ECO:0000313" key="4">
    <source>
        <dbReference type="Proteomes" id="UP001281305"/>
    </source>
</evidence>
<evidence type="ECO:0000313" key="3">
    <source>
        <dbReference type="EMBL" id="WYK17189.1"/>
    </source>
</evidence>
<dbReference type="CDD" id="cd03443">
    <property type="entry name" value="PaaI_thioesterase"/>
    <property type="match status" value="1"/>
</dbReference>
<reference evidence="3 4" key="1">
    <citation type="submission" date="2024-02" db="EMBL/GenBank/DDBJ databases">
        <title>Roseovarius strain W115 nov., isolated from a marine algae.</title>
        <authorList>
            <person name="Lee M.W."/>
            <person name="Lee J.K."/>
            <person name="Kim J.M."/>
            <person name="Choi D.G."/>
            <person name="Baek J.H."/>
            <person name="Bayburt H."/>
            <person name="Jung J.J."/>
            <person name="Han D.M."/>
            <person name="Jeon C.O."/>
        </authorList>
    </citation>
    <scope>NUCLEOTIDE SEQUENCE [LARGE SCALE GENOMIC DNA]</scope>
    <source>
        <strain evidence="3 4">W115</strain>
    </source>
</reference>
<feature type="domain" description="Thioesterase" evidence="2">
    <location>
        <begin position="54"/>
        <end position="128"/>
    </location>
</feature>
<dbReference type="InterPro" id="IPR029069">
    <property type="entry name" value="HotDog_dom_sf"/>
</dbReference>